<feature type="region of interest" description="Disordered" evidence="2">
    <location>
        <begin position="135"/>
        <end position="163"/>
    </location>
</feature>
<dbReference type="CDD" id="cd00590">
    <property type="entry name" value="RRM_SF"/>
    <property type="match status" value="1"/>
</dbReference>
<dbReference type="PROSITE" id="PS50102">
    <property type="entry name" value="RRM"/>
    <property type="match status" value="1"/>
</dbReference>
<gene>
    <name evidence="4" type="ORF">FMAN_05850</name>
</gene>
<dbReference type="InterPro" id="IPR012677">
    <property type="entry name" value="Nucleotide-bd_a/b_plait_sf"/>
</dbReference>
<dbReference type="AlphaFoldDB" id="A0A1L7SSW3"/>
<dbReference type="Pfam" id="PF00076">
    <property type="entry name" value="RRM_1"/>
    <property type="match status" value="1"/>
</dbReference>
<dbReference type="InterPro" id="IPR000504">
    <property type="entry name" value="RRM_dom"/>
</dbReference>
<dbReference type="Proteomes" id="UP000184255">
    <property type="component" value="Unassembled WGS sequence"/>
</dbReference>
<dbReference type="SUPFAM" id="SSF54928">
    <property type="entry name" value="RNA-binding domain, RBD"/>
    <property type="match status" value="1"/>
</dbReference>
<protein>
    <recommendedName>
        <fullName evidence="3">RRM domain-containing protein</fullName>
    </recommendedName>
</protein>
<sequence length="498" mass="55748">MSTSNLSISFPFIEENKLWDLDGPFRARFPITILSFNMTIHKPPREIVQQSIADGVVTNIGSLNYETPKTEVHKLLQDHDFSVEIYLPNFEPVLGESDLGNAIRGWYWVQFERKEDAQRAKEVLNGTILYGRRIKTESITHQPGPKPPKSSRDNGTFKNLASRSATRATSESFLSVSAAPSSFTIETSSSTVSFLTANYPDEARAKHIKSDYASRGLVIGPDLTQRQDTTLTPLSQSVPSPHPCNKDVWLQTFIQVFKRGGARTEMKKIPTTDLPKFQAQGYSQYFHPVKSSTNLFMTGMIASGLAVKLMPGEELVTTLPSKNLVELTMPMTEEEKQQVQQEKGPKYYWKPGRLTGANAAAEAGISDPSCAFFSPPSEMDSRNRSATCSSHMQQHPRPAAVGVGWGGFDRFREWQLHGRQVKRDSVEYEPFSKEPKSTLDIVTETGEVTMTIPMDVEDFKPEPSLLKTLTLWEKLNGGKGKQVRSCKKRKDRYTGVRG</sequence>
<evidence type="ECO:0000256" key="2">
    <source>
        <dbReference type="SAM" id="MobiDB-lite"/>
    </source>
</evidence>
<name>A0A1L7SSW3_FUSMA</name>
<dbReference type="RefSeq" id="XP_041678405.1">
    <property type="nucleotide sequence ID" value="XM_041827443.1"/>
</dbReference>
<dbReference type="GO" id="GO:0003723">
    <property type="term" value="F:RNA binding"/>
    <property type="evidence" value="ECO:0007669"/>
    <property type="project" value="UniProtKB-UniRule"/>
</dbReference>
<proteinExistence type="predicted"/>
<dbReference type="InterPro" id="IPR035979">
    <property type="entry name" value="RBD_domain_sf"/>
</dbReference>
<evidence type="ECO:0000313" key="4">
    <source>
        <dbReference type="EMBL" id="CVK86924.1"/>
    </source>
</evidence>
<feature type="domain" description="RRM" evidence="3">
    <location>
        <begin position="56"/>
        <end position="141"/>
    </location>
</feature>
<organism evidence="4 5">
    <name type="scientific">Fusarium mangiferae</name>
    <name type="common">Mango malformation disease fungus</name>
    <dbReference type="NCBI Taxonomy" id="192010"/>
    <lineage>
        <taxon>Eukaryota</taxon>
        <taxon>Fungi</taxon>
        <taxon>Dikarya</taxon>
        <taxon>Ascomycota</taxon>
        <taxon>Pezizomycotina</taxon>
        <taxon>Sordariomycetes</taxon>
        <taxon>Hypocreomycetidae</taxon>
        <taxon>Hypocreales</taxon>
        <taxon>Nectriaceae</taxon>
        <taxon>Fusarium</taxon>
        <taxon>Fusarium fujikuroi species complex</taxon>
    </lineage>
</organism>
<dbReference type="Gene3D" id="3.30.70.330">
    <property type="match status" value="1"/>
</dbReference>
<dbReference type="GeneID" id="65085115"/>
<evidence type="ECO:0000259" key="3">
    <source>
        <dbReference type="PROSITE" id="PS50102"/>
    </source>
</evidence>
<accession>A0A1L7SSW3</accession>
<keyword evidence="1" id="KW-0694">RNA-binding</keyword>
<comment type="caution">
    <text evidence="4">The sequence shown here is derived from an EMBL/GenBank/DDBJ whole genome shotgun (WGS) entry which is preliminary data.</text>
</comment>
<keyword evidence="5" id="KW-1185">Reference proteome</keyword>
<dbReference type="EMBL" id="FCQH01000002">
    <property type="protein sequence ID" value="CVK86924.1"/>
    <property type="molecule type" value="Genomic_DNA"/>
</dbReference>
<reference evidence="5" key="1">
    <citation type="journal article" date="2016" name="Genome Biol. Evol.">
        <title>Comparative 'omics' of the Fusarium fujikuroi species complex highlights differences in genetic potential and metabolite synthesis.</title>
        <authorList>
            <person name="Niehaus E.-M."/>
            <person name="Muensterkoetter M."/>
            <person name="Proctor R.H."/>
            <person name="Brown D.W."/>
            <person name="Sharon A."/>
            <person name="Idan Y."/>
            <person name="Oren-Young L."/>
            <person name="Sieber C.M."/>
            <person name="Novak O."/>
            <person name="Pencik A."/>
            <person name="Tarkowska D."/>
            <person name="Hromadova K."/>
            <person name="Freeman S."/>
            <person name="Maymon M."/>
            <person name="Elazar M."/>
            <person name="Youssef S.A."/>
            <person name="El-Shabrawy E.S.M."/>
            <person name="Shalaby A.B.A."/>
            <person name="Houterman P."/>
            <person name="Brock N.L."/>
            <person name="Burkhardt I."/>
            <person name="Tsavkelova E.A."/>
            <person name="Dickschat J.S."/>
            <person name="Galuszka P."/>
            <person name="Gueldener U."/>
            <person name="Tudzynski B."/>
        </authorList>
    </citation>
    <scope>NUCLEOTIDE SEQUENCE [LARGE SCALE GENOMIC DNA]</scope>
    <source>
        <strain evidence="5">MRC7560</strain>
    </source>
</reference>
<dbReference type="VEuPathDB" id="FungiDB:FMAN_05850"/>
<evidence type="ECO:0000256" key="1">
    <source>
        <dbReference type="PROSITE-ProRule" id="PRU00176"/>
    </source>
</evidence>
<evidence type="ECO:0000313" key="5">
    <source>
        <dbReference type="Proteomes" id="UP000184255"/>
    </source>
</evidence>